<evidence type="ECO:0000256" key="15">
    <source>
        <dbReference type="ARBA" id="ARBA00063113"/>
    </source>
</evidence>
<evidence type="ECO:0000256" key="19">
    <source>
        <dbReference type="ARBA" id="ARBA00077831"/>
    </source>
</evidence>
<evidence type="ECO:0000256" key="12">
    <source>
        <dbReference type="ARBA" id="ARBA00023136"/>
    </source>
</evidence>
<evidence type="ECO:0000256" key="18">
    <source>
        <dbReference type="ARBA" id="ARBA00076446"/>
    </source>
</evidence>
<dbReference type="Pfam" id="PF13516">
    <property type="entry name" value="LRR_6"/>
    <property type="match status" value="1"/>
</dbReference>
<reference evidence="24" key="1">
    <citation type="submission" date="2025-08" db="UniProtKB">
        <authorList>
            <consortium name="Ensembl"/>
        </authorList>
    </citation>
    <scope>IDENTIFICATION</scope>
</reference>
<keyword evidence="7" id="KW-0488">Methylation</keyword>
<dbReference type="Proteomes" id="UP000233120">
    <property type="component" value="Unassembled WGS sequence"/>
</dbReference>
<comment type="similarity">
    <text evidence="5">Belongs to the CARMIL family.</text>
</comment>
<evidence type="ECO:0000256" key="4">
    <source>
        <dbReference type="ARBA" id="ARBA00004510"/>
    </source>
</evidence>
<evidence type="ECO:0000256" key="10">
    <source>
        <dbReference type="ARBA" id="ARBA00022614"/>
    </source>
</evidence>
<dbReference type="GO" id="GO:0090091">
    <property type="term" value="P:positive regulation of extracellular matrix disassembly"/>
    <property type="evidence" value="ECO:0007669"/>
    <property type="project" value="Ensembl"/>
</dbReference>
<comment type="subcellular location">
    <subcellularLocation>
        <location evidence="2">Cell membrane</location>
        <topology evidence="2">Peripheral membrane protein</topology>
        <orientation evidence="2">Cytoplasmic side</orientation>
    </subcellularLocation>
    <subcellularLocation>
        <location evidence="4">Cell projection</location>
        <location evidence="4">Lamellipodium</location>
    </subcellularLocation>
    <subcellularLocation>
        <location evidence="3">Cell projection</location>
        <location evidence="3">Ruffle</location>
    </subcellularLocation>
    <subcellularLocation>
        <location evidence="1">Cytoplasm</location>
        <location evidence="1">Cytoskeleton</location>
    </subcellularLocation>
</comment>
<dbReference type="Ensembl" id="ENSMNET00000061791.1">
    <property type="protein sequence ID" value="ENSMNEP00000037324.1"/>
    <property type="gene ID" value="ENSMNEG00000041702.1"/>
</dbReference>
<dbReference type="InterPro" id="IPR011993">
    <property type="entry name" value="PH-like_dom_sf"/>
</dbReference>
<feature type="compositionally biased region" description="Pro residues" evidence="21">
    <location>
        <begin position="1004"/>
        <end position="1013"/>
    </location>
</feature>
<evidence type="ECO:0000256" key="8">
    <source>
        <dbReference type="ARBA" id="ARBA00022490"/>
    </source>
</evidence>
<dbReference type="Pfam" id="PF16000">
    <property type="entry name" value="CARMIL_C"/>
    <property type="match status" value="1"/>
</dbReference>
<dbReference type="Bgee" id="ENSMNEG00000041702">
    <property type="expression patterns" value="Expressed in thymus and 6 other cell types or tissues"/>
</dbReference>
<dbReference type="GO" id="GO:0010592">
    <property type="term" value="P:positive regulation of lamellipodium assembly"/>
    <property type="evidence" value="ECO:0007669"/>
    <property type="project" value="Ensembl"/>
</dbReference>
<comment type="subunit">
    <text evidence="15">Forms homodimers. Interacts (via C-terminus) with heterodimeric capping protein (CP); the interaction inhibits CP activity and hence promotes actin polymerization at the barbed end of actin filaments.</text>
</comment>
<feature type="region of interest" description="Disordered" evidence="21">
    <location>
        <begin position="975"/>
        <end position="1220"/>
    </location>
</feature>
<organism evidence="24 25">
    <name type="scientific">Macaca nemestrina</name>
    <name type="common">Pig-tailed macaque</name>
    <dbReference type="NCBI Taxonomy" id="9545"/>
    <lineage>
        <taxon>Eukaryota</taxon>
        <taxon>Metazoa</taxon>
        <taxon>Chordata</taxon>
        <taxon>Craniata</taxon>
        <taxon>Vertebrata</taxon>
        <taxon>Euteleostomi</taxon>
        <taxon>Mammalia</taxon>
        <taxon>Eutheria</taxon>
        <taxon>Euarchontoglires</taxon>
        <taxon>Primates</taxon>
        <taxon>Haplorrhini</taxon>
        <taxon>Catarrhini</taxon>
        <taxon>Cercopithecidae</taxon>
        <taxon>Cercopithecinae</taxon>
        <taxon>Macaca</taxon>
    </lineage>
</organism>
<evidence type="ECO:0000256" key="13">
    <source>
        <dbReference type="ARBA" id="ARBA00023212"/>
    </source>
</evidence>
<keyword evidence="10" id="KW-0433">Leucine-rich repeat</keyword>
<evidence type="ECO:0000256" key="11">
    <source>
        <dbReference type="ARBA" id="ARBA00022737"/>
    </source>
</evidence>
<dbReference type="PANTHER" id="PTHR24112:SF32">
    <property type="entry name" value="CAPPING PROTEIN, ARP2_3 AND MYOSIN-I LINKER PROTEIN 2"/>
    <property type="match status" value="1"/>
</dbReference>
<evidence type="ECO:0000313" key="25">
    <source>
        <dbReference type="Proteomes" id="UP000233120"/>
    </source>
</evidence>
<feature type="compositionally biased region" description="Pro residues" evidence="21">
    <location>
        <begin position="1414"/>
        <end position="1430"/>
    </location>
</feature>
<evidence type="ECO:0000256" key="1">
    <source>
        <dbReference type="ARBA" id="ARBA00004245"/>
    </source>
</evidence>
<keyword evidence="25" id="KW-1185">Reference proteome</keyword>
<feature type="compositionally biased region" description="Low complexity" evidence="21">
    <location>
        <begin position="982"/>
        <end position="1003"/>
    </location>
</feature>
<dbReference type="GO" id="GO:0045111">
    <property type="term" value="C:intermediate filament cytoskeleton"/>
    <property type="evidence" value="ECO:0007669"/>
    <property type="project" value="Ensembl"/>
</dbReference>
<keyword evidence="8" id="KW-0963">Cytoplasm</keyword>
<feature type="compositionally biased region" description="Basic residues" evidence="21">
    <location>
        <begin position="1028"/>
        <end position="1044"/>
    </location>
</feature>
<feature type="compositionally biased region" description="Polar residues" evidence="21">
    <location>
        <begin position="1289"/>
        <end position="1303"/>
    </location>
</feature>
<evidence type="ECO:0000256" key="16">
    <source>
        <dbReference type="ARBA" id="ARBA00067148"/>
    </source>
</evidence>
<evidence type="ECO:0000256" key="6">
    <source>
        <dbReference type="ARBA" id="ARBA00022475"/>
    </source>
</evidence>
<dbReference type="PANTHER" id="PTHR24112">
    <property type="entry name" value="LEUCINE-RICH REPEAT, ISOFORM F-RELATED"/>
    <property type="match status" value="1"/>
</dbReference>
<evidence type="ECO:0000256" key="9">
    <source>
        <dbReference type="ARBA" id="ARBA00022553"/>
    </source>
</evidence>
<protein>
    <recommendedName>
        <fullName evidence="16">Capping protein, Arp2/3 and myosin-I linker protein 2</fullName>
    </recommendedName>
    <alternativeName>
        <fullName evidence="19">Capping protein regulator and myosin 1 linker 2</fullName>
    </alternativeName>
    <alternativeName>
        <fullName evidence="17">F-actin-uncapping protein RLTPR</fullName>
    </alternativeName>
    <alternativeName>
        <fullName evidence="18">Leucine-rich repeat-containing protein 16C</fullName>
    </alternativeName>
    <alternativeName>
        <fullName evidence="20">RGD, leucine-rich repeat, tropomodulin and proline-rich-containing protein</fullName>
    </alternativeName>
</protein>
<dbReference type="GO" id="GO:1900029">
    <property type="term" value="P:positive regulation of ruffle assembly"/>
    <property type="evidence" value="ECO:0007669"/>
    <property type="project" value="Ensembl"/>
</dbReference>
<dbReference type="InterPro" id="IPR032675">
    <property type="entry name" value="LRR_dom_sf"/>
</dbReference>
<dbReference type="GO" id="GO:0044877">
    <property type="term" value="F:protein-containing complex binding"/>
    <property type="evidence" value="ECO:0007669"/>
    <property type="project" value="Ensembl"/>
</dbReference>
<keyword evidence="13" id="KW-0206">Cytoskeleton</keyword>
<dbReference type="GO" id="GO:0061339">
    <property type="term" value="P:establishment or maintenance of monopolar cell polarity"/>
    <property type="evidence" value="ECO:0007669"/>
    <property type="project" value="Ensembl"/>
</dbReference>
<evidence type="ECO:0000256" key="3">
    <source>
        <dbReference type="ARBA" id="ARBA00004466"/>
    </source>
</evidence>
<feature type="compositionally biased region" description="Acidic residues" evidence="21">
    <location>
        <begin position="941"/>
        <end position="950"/>
    </location>
</feature>
<evidence type="ECO:0000259" key="22">
    <source>
        <dbReference type="Pfam" id="PF16000"/>
    </source>
</evidence>
<dbReference type="GO" id="GO:0030027">
    <property type="term" value="C:lamellipodium"/>
    <property type="evidence" value="ECO:0007669"/>
    <property type="project" value="UniProtKB-SubCell"/>
</dbReference>
<dbReference type="GO" id="GO:0030335">
    <property type="term" value="P:positive regulation of cell migration"/>
    <property type="evidence" value="ECO:0007669"/>
    <property type="project" value="Ensembl"/>
</dbReference>
<proteinExistence type="inferred from homology"/>
<dbReference type="STRING" id="9545.ENSMNEP00000037324"/>
<keyword evidence="11" id="KW-0677">Repeat</keyword>
<dbReference type="GO" id="GO:0051639">
    <property type="term" value="P:actin filament network formation"/>
    <property type="evidence" value="ECO:0007669"/>
    <property type="project" value="Ensembl"/>
</dbReference>
<keyword evidence="9" id="KW-0597">Phosphoprotein</keyword>
<sequence>MAQTPDGISCELRGEITRFLWPKEVELLLKTWLPGEGAVQNHVLALLRWRAYLLHTTCLPLRVDCTFSYLEVQAMALQETPPQVTFELESLRELVLEFPGVAALEQLAQHVAAAIKKVFPRSTLGKLFRRPTPASMLARLERSSPLESTGPCSPCGGFLETYEALCDYNGFPFREEIQWDVDTIYHRQGCHHFSLGDFSHLGSRDLALSVAALSYNLWFRCLSCVDMKLSLEVSEQILHMMSQSSHLEELVLETCGLRGDFVRRLAQALAGHSSSGLRELSLAGNLLDDRGMAALSRHLERCPGALRRLSLAQTGLTPRGMRALGRALATNTAFDSALTHLDLSGNPGALGSSEDSGGLYSFLSRPNVLSFLNLAGTDTALDTVRGCSVGGWMTDRADWRAGQGGLGPPAGAANSLPPQLFAALSRGCCTSLTHLDASRNVFSRTKSRAAPAALQLFLSRARTLRHLGLAGCKLPPDALRALLDGLALNTHLRDLHLDLSACELRSAGAQVIQDLVCDAGAVSSLDLADNGFGSDMVTLVLAIGRSRSLRHVALGRNFNVRCKETLDDVLHRIVQLMQDDDCPLQSLSVAESRLKLGASVLLRALATNPNLTALDISGNAMGDAGAKLLAKALRVNSRLRWAGSEGWDQRAGGAGLNEAEQMESVVWDRNHTSAMPLPLNDVAQAQRSRPELTARAVHQIQACLLRNNRADPASSDHTTCLQPLGLVSDPSEQEVNELCQSVQEHVELLGCGAGPQGEAAVHQAEDAIQNANFSLSILPILYEAGSSPSHHWQLGQKLEGLLGQVGEVCRQDIQDFTQATLDTARSLCPQMLQGSSWREQLEGVLAGSRGLPELLPEQLLQDAFTRLRDMRLSITGTLAESIVAQALAGLSAARDQLVRGRCAHTFVTNGIMAEALPAIFDGGEPGLLEPGELGGLFFPEEEKEEEEEKDDSPPQKWPELSHGLHLVPFIQSAAEEAEPEPELAAPGEDAEPQAGPSARGSPSPAAPGPPAAPLPRMDLPPAGQPLRHPTRARPRPRRQHHHRPPPGGPQVPPALPQEGNGLSARVDEGVEEFFSKRLIQQDRLWAPEEDPATEGGATPVPRTLRKKLGTLFAFKKPRSTRGPRPDLETSPGAAPRTRKTTFGDLLRPPTRPSRGEEPGGAEGDTSSPDPARRSRPRYTRDSKAYSMILLPAEEEATLGARPDKRRPLERGETELAPSFEQRVQVMLQRIGVSRGSGGAEGKRKQVKGRWHAVGDIMDSSTEAPPISIKSRTHSVSADPSCRPCPGSQGPESATWKTLGQQLNAELRSRGWGQQDGPGPPSPGQSPSPCRTSPSRDSLGLPEDPCLGPRNEDGQLRPRPLSAGRQAVSVHEDQLQAPAERPLRLQRSPVLKRRPKLEAPPSPSLGSGLGTEHLPPQPTEPSSPEQSPPSPATDQRGGGPSP</sequence>
<dbReference type="GO" id="GO:0001726">
    <property type="term" value="C:ruffle"/>
    <property type="evidence" value="ECO:0007669"/>
    <property type="project" value="UniProtKB-SubCell"/>
</dbReference>
<dbReference type="InterPro" id="IPR001611">
    <property type="entry name" value="Leu-rich_rpt"/>
</dbReference>
<feature type="region of interest" description="Disordered" evidence="21">
    <location>
        <begin position="1234"/>
        <end position="1441"/>
    </location>
</feature>
<evidence type="ECO:0000256" key="17">
    <source>
        <dbReference type="ARBA" id="ARBA00076362"/>
    </source>
</evidence>
<evidence type="ECO:0000256" key="7">
    <source>
        <dbReference type="ARBA" id="ARBA00022481"/>
    </source>
</evidence>
<evidence type="ECO:0000256" key="14">
    <source>
        <dbReference type="ARBA" id="ARBA00023273"/>
    </source>
</evidence>
<keyword evidence="12" id="KW-0472">Membrane</keyword>
<keyword evidence="14" id="KW-0966">Cell projection</keyword>
<dbReference type="GeneTree" id="ENSGT00940000161003"/>
<dbReference type="InterPro" id="IPR031943">
    <property type="entry name" value="CARMIL_C"/>
</dbReference>
<dbReference type="Gene3D" id="2.30.29.30">
    <property type="entry name" value="Pleckstrin-homology domain (PH domain)/Phosphotyrosine-binding domain (PTB)"/>
    <property type="match status" value="1"/>
</dbReference>
<reference evidence="24" key="2">
    <citation type="submission" date="2025-09" db="UniProtKB">
        <authorList>
            <consortium name="Ensembl"/>
        </authorList>
    </citation>
    <scope>IDENTIFICATION</scope>
</reference>
<dbReference type="GO" id="GO:0044354">
    <property type="term" value="C:macropinosome"/>
    <property type="evidence" value="ECO:0007669"/>
    <property type="project" value="Ensembl"/>
</dbReference>
<dbReference type="GO" id="GO:0005543">
    <property type="term" value="F:phospholipid binding"/>
    <property type="evidence" value="ECO:0007669"/>
    <property type="project" value="Ensembl"/>
</dbReference>
<feature type="compositionally biased region" description="Pro residues" evidence="21">
    <location>
        <begin position="1045"/>
        <end position="1055"/>
    </location>
</feature>
<evidence type="ECO:0000259" key="23">
    <source>
        <dbReference type="Pfam" id="PF17888"/>
    </source>
</evidence>
<dbReference type="GO" id="GO:0015629">
    <property type="term" value="C:actin cytoskeleton"/>
    <property type="evidence" value="ECO:0007669"/>
    <property type="project" value="Ensembl"/>
</dbReference>
<evidence type="ECO:0000256" key="21">
    <source>
        <dbReference type="SAM" id="MobiDB-lite"/>
    </source>
</evidence>
<evidence type="ECO:0000256" key="20">
    <source>
        <dbReference type="ARBA" id="ARBA00083855"/>
    </source>
</evidence>
<evidence type="ECO:0000313" key="24">
    <source>
        <dbReference type="Ensembl" id="ENSMNEP00000037324.1"/>
    </source>
</evidence>
<feature type="domain" description="CARMIL C-terminal" evidence="22">
    <location>
        <begin position="824"/>
        <end position="1121"/>
    </location>
</feature>
<dbReference type="SMART" id="SM00368">
    <property type="entry name" value="LRR_RI"/>
    <property type="match status" value="5"/>
</dbReference>
<feature type="region of interest" description="Disordered" evidence="21">
    <location>
        <begin position="941"/>
        <end position="960"/>
    </location>
</feature>
<dbReference type="InterPro" id="IPR051279">
    <property type="entry name" value="PP1-Reg/Actin-Interact_Protein"/>
</dbReference>
<feature type="domain" description="CARMIL pleckstrin homology" evidence="23">
    <location>
        <begin position="37"/>
        <end position="120"/>
    </location>
</feature>
<dbReference type="GO" id="GO:0034315">
    <property type="term" value="P:regulation of Arp2/3 complex-mediated actin nucleation"/>
    <property type="evidence" value="ECO:0007669"/>
    <property type="project" value="TreeGrafter"/>
</dbReference>
<evidence type="ECO:0000256" key="5">
    <source>
        <dbReference type="ARBA" id="ARBA00007298"/>
    </source>
</evidence>
<dbReference type="FunFam" id="2.30.29.30:FF:000249">
    <property type="entry name" value="Capping protein regulator and myosin 1 linker 2"/>
    <property type="match status" value="1"/>
</dbReference>
<accession>A0A2K6DN28</accession>
<dbReference type="GO" id="GO:0005886">
    <property type="term" value="C:plasma membrane"/>
    <property type="evidence" value="ECO:0007669"/>
    <property type="project" value="UniProtKB-SubCell"/>
</dbReference>
<gene>
    <name evidence="24" type="primary">CARMIL2</name>
</gene>
<dbReference type="InterPro" id="IPR041245">
    <property type="entry name" value="CARMIL_PH"/>
</dbReference>
<keyword evidence="6" id="KW-1003">Cell membrane</keyword>
<dbReference type="GO" id="GO:2000813">
    <property type="term" value="P:negative regulation of barbed-end actin filament capping"/>
    <property type="evidence" value="ECO:0007669"/>
    <property type="project" value="Ensembl"/>
</dbReference>
<dbReference type="SUPFAM" id="SSF52047">
    <property type="entry name" value="RNI-like"/>
    <property type="match status" value="2"/>
</dbReference>
<dbReference type="Pfam" id="PF17888">
    <property type="entry name" value="Carm_PH"/>
    <property type="match status" value="1"/>
</dbReference>
<evidence type="ECO:0000256" key="2">
    <source>
        <dbReference type="ARBA" id="ARBA00004413"/>
    </source>
</evidence>
<feature type="compositionally biased region" description="Basic and acidic residues" evidence="21">
    <location>
        <begin position="1201"/>
        <end position="1213"/>
    </location>
</feature>
<dbReference type="GO" id="GO:0044319">
    <property type="term" value="P:wound healing, spreading of cells"/>
    <property type="evidence" value="ECO:0007669"/>
    <property type="project" value="Ensembl"/>
</dbReference>
<name>A0A2K6DN28_MACNE</name>
<dbReference type="Gene3D" id="3.80.10.10">
    <property type="entry name" value="Ribonuclease Inhibitor"/>
    <property type="match status" value="1"/>
</dbReference>